<accession>E6W3I1</accession>
<dbReference type="KEGG" id="din:Selin_1039"/>
<sequence length="435" mass="49459">MGKCCMVTMLGTIKAPADLSERASYALSGELASCFSLHGSQYSNTLPIIVRLSQDIGFSLVPIATREALRVQRDVLEAEGLDYSCLEEAVIIEEDDFEATFATINTILGAADEVILDVSHGFRHLPILATVSMIIHNITHSEKIRHILFAKEIDPRKRYEIIDLRKYLDIANVTYVLHTFDRNYTVAATAAVRDGRLTELIRLLQEFSRHILANSLNYLVRGNNSLLNQIRERLQSISDSDDTPNQSFGRLLERVDTHIQKVQDCLQQERESLKFYSLARLLAERGYLLNSLTLLHEAIGSYTLESISDKSLRSHNHYEATKAARDVFLHPQKWHSTLNDNRKRSLHPLVENGYKNRKLLDEKSVSDFAQLVKDVQAFRNDLAHGNAENTYGDTYSRIAKFIRRFEEVCIKRNILAIPSGLSDAEKLQRGMGTRR</sequence>
<dbReference type="InParanoid" id="E6W3I1"/>
<dbReference type="HOGENOM" id="CLU_629665_0_0_0"/>
<dbReference type="STRING" id="653733.Selin_1039"/>
<organism evidence="1 2">
    <name type="scientific">Desulfurispirillum indicum (strain ATCC BAA-1389 / DSM 22839 / S5)</name>
    <dbReference type="NCBI Taxonomy" id="653733"/>
    <lineage>
        <taxon>Bacteria</taxon>
        <taxon>Pseudomonadati</taxon>
        <taxon>Chrysiogenota</taxon>
        <taxon>Chrysiogenia</taxon>
        <taxon>Chrysiogenales</taxon>
        <taxon>Chrysiogenaceae</taxon>
        <taxon>Desulfurispirillum</taxon>
    </lineage>
</organism>
<keyword evidence="2" id="KW-1185">Reference proteome</keyword>
<dbReference type="InterPro" id="IPR013383">
    <property type="entry name" value="CRISPR-assoc_prot_DxTHG_CS"/>
</dbReference>
<reference evidence="1 2" key="1">
    <citation type="submission" date="2010-12" db="EMBL/GenBank/DDBJ databases">
        <title>Complete sequence of Desulfurispirillum indicum S5.</title>
        <authorList>
            <consortium name="US DOE Joint Genome Institute"/>
            <person name="Lucas S."/>
            <person name="Copeland A."/>
            <person name="Lapidus A."/>
            <person name="Cheng J.-F."/>
            <person name="Goodwin L."/>
            <person name="Pitluck S."/>
            <person name="Chertkov O."/>
            <person name="Held B."/>
            <person name="Detter J.C."/>
            <person name="Han C."/>
            <person name="Tapia R."/>
            <person name="Land M."/>
            <person name="Hauser L."/>
            <person name="Kyrpides N."/>
            <person name="Ivanova N."/>
            <person name="Mikhailova N."/>
            <person name="Haggblom M."/>
            <person name="Rauschenbach I."/>
            <person name="Bini E."/>
            <person name="Woyke T."/>
        </authorList>
    </citation>
    <scope>NUCLEOTIDE SEQUENCE [LARGE SCALE GENOMIC DNA]</scope>
    <source>
        <strain evidence="2">ATCC BAA-1389 / DSM 22839 / S5</strain>
    </source>
</reference>
<proteinExistence type="predicted"/>
<dbReference type="Proteomes" id="UP000002572">
    <property type="component" value="Chromosome"/>
</dbReference>
<dbReference type="AlphaFoldDB" id="E6W3I1"/>
<name>E6W3I1_DESIS</name>
<protein>
    <submittedName>
        <fullName evidence="1">CRISPR-associated protein DxTHG motif protein</fullName>
    </submittedName>
</protein>
<gene>
    <name evidence="1" type="ordered locus">Selin_1039</name>
</gene>
<evidence type="ECO:0000313" key="2">
    <source>
        <dbReference type="Proteomes" id="UP000002572"/>
    </source>
</evidence>
<dbReference type="NCBIfam" id="TIGR02549">
    <property type="entry name" value="CRISPR_DxTHG"/>
    <property type="match status" value="1"/>
</dbReference>
<evidence type="ECO:0000313" key="1">
    <source>
        <dbReference type="EMBL" id="ADU65774.1"/>
    </source>
</evidence>
<dbReference type="EMBL" id="CP002432">
    <property type="protein sequence ID" value="ADU65774.1"/>
    <property type="molecule type" value="Genomic_DNA"/>
</dbReference>
<dbReference type="eggNOG" id="ENOG5033TSZ">
    <property type="taxonomic scope" value="Bacteria"/>
</dbReference>
<dbReference type="OrthoDB" id="9777703at2"/>